<feature type="region of interest" description="Disordered" evidence="1">
    <location>
        <begin position="1"/>
        <end position="41"/>
    </location>
</feature>
<evidence type="ECO:0000313" key="2">
    <source>
        <dbReference type="EnsemblPlants" id="AUR62006486-RA:cds"/>
    </source>
</evidence>
<dbReference type="PANTHER" id="PTHR31286">
    <property type="entry name" value="GLYCINE-RICH CELL WALL STRUCTURAL PROTEIN 1.8-LIKE"/>
    <property type="match status" value="1"/>
</dbReference>
<evidence type="ECO:0000313" key="3">
    <source>
        <dbReference type="Proteomes" id="UP000596660"/>
    </source>
</evidence>
<reference evidence="2" key="1">
    <citation type="journal article" date="2017" name="Nature">
        <title>The genome of Chenopodium quinoa.</title>
        <authorList>
            <person name="Jarvis D.E."/>
            <person name="Ho Y.S."/>
            <person name="Lightfoot D.J."/>
            <person name="Schmoeckel S.M."/>
            <person name="Li B."/>
            <person name="Borm T.J.A."/>
            <person name="Ohyanagi H."/>
            <person name="Mineta K."/>
            <person name="Michell C.T."/>
            <person name="Saber N."/>
            <person name="Kharbatia N.M."/>
            <person name="Rupper R.R."/>
            <person name="Sharp A.R."/>
            <person name="Dally N."/>
            <person name="Boughton B.A."/>
            <person name="Woo Y.H."/>
            <person name="Gao G."/>
            <person name="Schijlen E.G.W.M."/>
            <person name="Guo X."/>
            <person name="Momin A.A."/>
            <person name="Negrao S."/>
            <person name="Al-Babili S."/>
            <person name="Gehring C."/>
            <person name="Roessner U."/>
            <person name="Jung C."/>
            <person name="Murphy K."/>
            <person name="Arold S.T."/>
            <person name="Gojobori T."/>
            <person name="van der Linden C.G."/>
            <person name="van Loo E.N."/>
            <person name="Jellen E.N."/>
            <person name="Maughan P.J."/>
            <person name="Tester M."/>
        </authorList>
    </citation>
    <scope>NUCLEOTIDE SEQUENCE [LARGE SCALE GENOMIC DNA]</scope>
    <source>
        <strain evidence="2">cv. PI 614886</strain>
    </source>
</reference>
<feature type="region of interest" description="Disordered" evidence="1">
    <location>
        <begin position="315"/>
        <end position="350"/>
    </location>
</feature>
<dbReference type="InterPro" id="IPR040256">
    <property type="entry name" value="At4g02000-like"/>
</dbReference>
<proteinExistence type="predicted"/>
<sequence>MCNNTHMPSAHDEQQTNSPNAHDEHQNLDLRGGPLIPPPPGFDLNNSDISFNACVIGFFVGPNPPPEILVQHIVNSRWLRRGEIRVHRSGPYFLFECRNSQDHEGLLNINTTIIDGRIINFRRYQDDLVPQHISFSLTRPWVRVHGLPLAYLTPGWANQIFRHVGYIEEIDHVGGNLPIQADLRARLLVDLSMPLIPGCFIPLEGDRMIWVYLRYKGIFRFCKLCGCAGHSTSRCLLHPTVARRRARRRLDEVEADGIRVLYGPSEYPFCTNYIQGLPDWYRFRNTSADLRIHDNLFEGPAHRIPREIMDFANAHPYEQPDSPLDSDDTELFHTGSEEFSEEESKESPPDQAVSVVLGIDFIPPPRSVFAGSTFEWAAGPSASNRSNSGVLGNITEQVPPTRMPQLDWLIPTIITTERIEDEHHSDAEFASIMEAGTILTLGISANTRKRIKEATRHLQHSFEGDSVREIESDFSWVERKRVKRLHRWSEKGGFNIWVRDEFGKAKFASKAISDPDMAREFGVEVNGDLTMRAKNKRQQSFSSSSSESIKRQKSEEVTSELRIVVDDMDVNIQMSILESGCTAGVWQDTMVLSVNYPVMKILGI</sequence>
<feature type="compositionally biased region" description="Low complexity" evidence="1">
    <location>
        <begin position="538"/>
        <end position="547"/>
    </location>
</feature>
<feature type="region of interest" description="Disordered" evidence="1">
    <location>
        <begin position="534"/>
        <end position="553"/>
    </location>
</feature>
<keyword evidence="3" id="KW-1185">Reference proteome</keyword>
<name>A0A803L3P7_CHEQI</name>
<organism evidence="2 3">
    <name type="scientific">Chenopodium quinoa</name>
    <name type="common">Quinoa</name>
    <dbReference type="NCBI Taxonomy" id="63459"/>
    <lineage>
        <taxon>Eukaryota</taxon>
        <taxon>Viridiplantae</taxon>
        <taxon>Streptophyta</taxon>
        <taxon>Embryophyta</taxon>
        <taxon>Tracheophyta</taxon>
        <taxon>Spermatophyta</taxon>
        <taxon>Magnoliopsida</taxon>
        <taxon>eudicotyledons</taxon>
        <taxon>Gunneridae</taxon>
        <taxon>Pentapetalae</taxon>
        <taxon>Caryophyllales</taxon>
        <taxon>Chenopodiaceae</taxon>
        <taxon>Chenopodioideae</taxon>
        <taxon>Atripliceae</taxon>
        <taxon>Chenopodium</taxon>
    </lineage>
</organism>
<evidence type="ECO:0008006" key="4">
    <source>
        <dbReference type="Google" id="ProtNLM"/>
    </source>
</evidence>
<reference evidence="2" key="2">
    <citation type="submission" date="2021-03" db="UniProtKB">
        <authorList>
            <consortium name="EnsemblPlants"/>
        </authorList>
    </citation>
    <scope>IDENTIFICATION</scope>
</reference>
<dbReference type="EnsemblPlants" id="AUR62006486-RA">
    <property type="protein sequence ID" value="AUR62006486-RA:cds"/>
    <property type="gene ID" value="AUR62006486"/>
</dbReference>
<evidence type="ECO:0000256" key="1">
    <source>
        <dbReference type="SAM" id="MobiDB-lite"/>
    </source>
</evidence>
<accession>A0A803L3P7</accession>
<protein>
    <recommendedName>
        <fullName evidence="4">DUF4283 domain-containing protein</fullName>
    </recommendedName>
</protein>
<dbReference type="Proteomes" id="UP000596660">
    <property type="component" value="Unplaced"/>
</dbReference>
<dbReference type="AlphaFoldDB" id="A0A803L3P7"/>
<dbReference type="Gramene" id="AUR62006486-RA">
    <property type="protein sequence ID" value="AUR62006486-RA:cds"/>
    <property type="gene ID" value="AUR62006486"/>
</dbReference>
<dbReference type="PANTHER" id="PTHR31286:SF167">
    <property type="entry name" value="OS09G0268800 PROTEIN"/>
    <property type="match status" value="1"/>
</dbReference>